<dbReference type="GeneID" id="2868955"/>
<dbReference type="InParanoid" id="Q5AUT4"/>
<dbReference type="AlphaFoldDB" id="Q5AUT4"/>
<keyword evidence="2" id="KW-0732">Signal</keyword>
<proteinExistence type="predicted"/>
<dbReference type="InterPro" id="IPR000627">
    <property type="entry name" value="Intradiol_dOase_C"/>
</dbReference>
<dbReference type="PANTHER" id="PTHR34315">
    <property type="match status" value="1"/>
</dbReference>
<evidence type="ECO:0000313" key="4">
    <source>
        <dbReference type="EMBL" id="CBF73576.1"/>
    </source>
</evidence>
<evidence type="ECO:0000259" key="3">
    <source>
        <dbReference type="Pfam" id="PF00775"/>
    </source>
</evidence>
<feature type="chain" id="PRO_5010255828" description="Intradiol ring-cleavage dioxygenases domain-containing protein" evidence="2">
    <location>
        <begin position="20"/>
        <end position="280"/>
    </location>
</feature>
<organism evidence="4 5">
    <name type="scientific">Emericella nidulans (strain FGSC A4 / ATCC 38163 / CBS 112.46 / NRRL 194 / M139)</name>
    <name type="common">Aspergillus nidulans</name>
    <dbReference type="NCBI Taxonomy" id="227321"/>
    <lineage>
        <taxon>Eukaryota</taxon>
        <taxon>Fungi</taxon>
        <taxon>Dikarya</taxon>
        <taxon>Ascomycota</taxon>
        <taxon>Pezizomycotina</taxon>
        <taxon>Eurotiomycetes</taxon>
        <taxon>Eurotiomycetidae</taxon>
        <taxon>Eurotiales</taxon>
        <taxon>Aspergillaceae</taxon>
        <taxon>Aspergillus</taxon>
        <taxon>Aspergillus subgen. Nidulantes</taxon>
    </lineage>
</organism>
<evidence type="ECO:0000256" key="1">
    <source>
        <dbReference type="SAM" id="MobiDB-lite"/>
    </source>
</evidence>
<dbReference type="GO" id="GO:0016702">
    <property type="term" value="F:oxidoreductase activity, acting on single donors with incorporation of molecular oxygen, incorporation of two atoms of oxygen"/>
    <property type="evidence" value="ECO:0007669"/>
    <property type="project" value="InterPro"/>
</dbReference>
<protein>
    <recommendedName>
        <fullName evidence="3">Intradiol ring-cleavage dioxygenases domain-containing protein</fullName>
    </recommendedName>
</protein>
<dbReference type="EMBL" id="BN001302">
    <property type="protein sequence ID" value="CBF73576.1"/>
    <property type="molecule type" value="Genomic_DNA"/>
</dbReference>
<gene>
    <name evidence="4" type="ORF">ANIA_07946</name>
</gene>
<dbReference type="InterPro" id="IPR015889">
    <property type="entry name" value="Intradiol_dOase_core"/>
</dbReference>
<dbReference type="SUPFAM" id="SSF49482">
    <property type="entry name" value="Aromatic compound dioxygenase"/>
    <property type="match status" value="1"/>
</dbReference>
<feature type="region of interest" description="Disordered" evidence="1">
    <location>
        <begin position="96"/>
        <end position="125"/>
    </location>
</feature>
<feature type="domain" description="Intradiol ring-cleavage dioxygenases" evidence="3">
    <location>
        <begin position="111"/>
        <end position="213"/>
    </location>
</feature>
<dbReference type="Pfam" id="PF00775">
    <property type="entry name" value="Dioxygenase_C"/>
    <property type="match status" value="1"/>
</dbReference>
<dbReference type="Gene3D" id="2.60.130.10">
    <property type="entry name" value="Aromatic compound dioxygenase"/>
    <property type="match status" value="1"/>
</dbReference>
<dbReference type="OMA" id="HESHETQ"/>
<evidence type="ECO:0000256" key="2">
    <source>
        <dbReference type="SAM" id="SignalP"/>
    </source>
</evidence>
<dbReference type="OrthoDB" id="121380at2759"/>
<name>Q5AUT4_EMENI</name>
<evidence type="ECO:0000313" key="5">
    <source>
        <dbReference type="Proteomes" id="UP000000560"/>
    </source>
</evidence>
<sequence>MRFRASALLALAAPALALAHGTFEHESHETQLLKRNFFHIGSRSLKSYAGNLNSHGTNARARRHRAAVVSYHRRALAQKRSMVEVLNTSHLYGGDCIGPNARAPPSPTSTTSSRPTLIRSDAREDQEGVPIIVEAQVIDFITCKPAPGMWWDMWNANATGVYSGVINEGNGDFTDHSNINNTFLRAVQQADQDGVAQIKTIFPGHYTGRTTTSILSRTRMRNAHGIRTLETLPGENGPGPAVYDSPLPSAWDDETDAAEISAAKSWLEEQNNVAAATQAA</sequence>
<reference evidence="5" key="1">
    <citation type="journal article" date="2005" name="Nature">
        <title>Sequencing of Aspergillus nidulans and comparative analysis with A. fumigatus and A. oryzae.</title>
        <authorList>
            <person name="Galagan J.E."/>
            <person name="Calvo S.E."/>
            <person name="Cuomo C."/>
            <person name="Ma L.J."/>
            <person name="Wortman J.R."/>
            <person name="Batzoglou S."/>
            <person name="Lee S.I."/>
            <person name="Basturkmen M."/>
            <person name="Spevak C.C."/>
            <person name="Clutterbuck J."/>
            <person name="Kapitonov V."/>
            <person name="Jurka J."/>
            <person name="Scazzocchio C."/>
            <person name="Farman M."/>
            <person name="Butler J."/>
            <person name="Purcell S."/>
            <person name="Harris S."/>
            <person name="Braus G.H."/>
            <person name="Draht O."/>
            <person name="Busch S."/>
            <person name="D'Enfert C."/>
            <person name="Bouchier C."/>
            <person name="Goldman G.H."/>
            <person name="Bell-Pedersen D."/>
            <person name="Griffiths-Jones S."/>
            <person name="Doonan J.H."/>
            <person name="Yu J."/>
            <person name="Vienken K."/>
            <person name="Pain A."/>
            <person name="Freitag M."/>
            <person name="Selker E.U."/>
            <person name="Archer D.B."/>
            <person name="Penalva M.A."/>
            <person name="Oakley B.R."/>
            <person name="Momany M."/>
            <person name="Tanaka T."/>
            <person name="Kumagai T."/>
            <person name="Asai K."/>
            <person name="Machida M."/>
            <person name="Nierman W.C."/>
            <person name="Denning D.W."/>
            <person name="Caddick M."/>
            <person name="Hynes M."/>
            <person name="Paoletti M."/>
            <person name="Fischer R."/>
            <person name="Miller B."/>
            <person name="Dyer P."/>
            <person name="Sachs M.S."/>
            <person name="Osmani S.A."/>
            <person name="Birren B.W."/>
        </authorList>
    </citation>
    <scope>NUCLEOTIDE SEQUENCE [LARGE SCALE GENOMIC DNA]</scope>
    <source>
        <strain evidence="5">FGSC A4 / ATCC 38163 / CBS 112.46 / NRRL 194 / M139</strain>
    </source>
</reference>
<dbReference type="eggNOG" id="ENOG502QPRK">
    <property type="taxonomic scope" value="Eukaryota"/>
</dbReference>
<feature type="signal peptide" evidence="2">
    <location>
        <begin position="1"/>
        <end position="19"/>
    </location>
</feature>
<dbReference type="KEGG" id="ani:ANIA_07946"/>
<dbReference type="GO" id="GO:0008199">
    <property type="term" value="F:ferric iron binding"/>
    <property type="evidence" value="ECO:0007669"/>
    <property type="project" value="InterPro"/>
</dbReference>
<keyword evidence="5" id="KW-1185">Reference proteome</keyword>
<accession>Q5AUT4</accession>
<reference evidence="5" key="2">
    <citation type="journal article" date="2009" name="Fungal Genet. Biol.">
        <title>The 2008 update of the Aspergillus nidulans genome annotation: a community effort.</title>
        <authorList>
            <person name="Wortman J.R."/>
            <person name="Gilsenan J.M."/>
            <person name="Joardar V."/>
            <person name="Deegan J."/>
            <person name="Clutterbuck J."/>
            <person name="Andersen M.R."/>
            <person name="Archer D."/>
            <person name="Bencina M."/>
            <person name="Braus G."/>
            <person name="Coutinho P."/>
            <person name="von Dohren H."/>
            <person name="Doonan J."/>
            <person name="Driessen A.J."/>
            <person name="Durek P."/>
            <person name="Espeso E."/>
            <person name="Fekete E."/>
            <person name="Flipphi M."/>
            <person name="Estrada C.G."/>
            <person name="Geysens S."/>
            <person name="Goldman G."/>
            <person name="de Groot P.W."/>
            <person name="Hansen K."/>
            <person name="Harris S.D."/>
            <person name="Heinekamp T."/>
            <person name="Helmstaedt K."/>
            <person name="Henrissat B."/>
            <person name="Hofmann G."/>
            <person name="Homan T."/>
            <person name="Horio T."/>
            <person name="Horiuchi H."/>
            <person name="James S."/>
            <person name="Jones M."/>
            <person name="Karaffa L."/>
            <person name="Karanyi Z."/>
            <person name="Kato M."/>
            <person name="Keller N."/>
            <person name="Kelly D.E."/>
            <person name="Kiel J.A."/>
            <person name="Kim J.M."/>
            <person name="van der Klei I.J."/>
            <person name="Klis F.M."/>
            <person name="Kovalchuk A."/>
            <person name="Krasevec N."/>
            <person name="Kubicek C.P."/>
            <person name="Liu B."/>
            <person name="Maccabe A."/>
            <person name="Meyer V."/>
            <person name="Mirabito P."/>
            <person name="Miskei M."/>
            <person name="Mos M."/>
            <person name="Mullins J."/>
            <person name="Nelson D.R."/>
            <person name="Nielsen J."/>
            <person name="Oakley B.R."/>
            <person name="Osmani S.A."/>
            <person name="Pakula T."/>
            <person name="Paszewski A."/>
            <person name="Paulsen I."/>
            <person name="Pilsyk S."/>
            <person name="Pocsi I."/>
            <person name="Punt P.J."/>
            <person name="Ram A.F."/>
            <person name="Ren Q."/>
            <person name="Robellet X."/>
            <person name="Robson G."/>
            <person name="Seiboth B."/>
            <person name="van Solingen P."/>
            <person name="Specht T."/>
            <person name="Sun J."/>
            <person name="Taheri-Talesh N."/>
            <person name="Takeshita N."/>
            <person name="Ussery D."/>
            <person name="vanKuyk P.A."/>
            <person name="Visser H."/>
            <person name="van de Vondervoort P.J."/>
            <person name="de Vries R.P."/>
            <person name="Walton J."/>
            <person name="Xiang X."/>
            <person name="Xiong Y."/>
            <person name="Zeng A.P."/>
            <person name="Brandt B.W."/>
            <person name="Cornell M.J."/>
            <person name="van den Hondel C.A."/>
            <person name="Visser J."/>
            <person name="Oliver S.G."/>
            <person name="Turner G."/>
        </authorList>
    </citation>
    <scope>GENOME REANNOTATION</scope>
    <source>
        <strain evidence="5">FGSC A4 / ATCC 38163 / CBS 112.46 / NRRL 194 / M139</strain>
    </source>
</reference>
<dbReference type="RefSeq" id="XP_681215.1">
    <property type="nucleotide sequence ID" value="XM_676123.1"/>
</dbReference>
<accession>C8V581</accession>
<dbReference type="PANTHER" id="PTHR34315:SF9">
    <property type="entry name" value="INTRADIOL RING-CLEAVAGE DIOXYGENASES DOMAIN-CONTAINING PROTEIN-RELATED"/>
    <property type="match status" value="1"/>
</dbReference>
<dbReference type="HOGENOM" id="CLU_994076_0_0_1"/>
<dbReference type="Proteomes" id="UP000000560">
    <property type="component" value="Chromosome II"/>
</dbReference>